<keyword evidence="2" id="KW-0482">Metalloprotease</keyword>
<keyword evidence="2" id="KW-0378">Hydrolase</keyword>
<keyword evidence="3" id="KW-1185">Reference proteome</keyword>
<protein>
    <submittedName>
        <fullName evidence="2">M6 metalloprotease</fullName>
    </submittedName>
</protein>
<organism evidence="2 3">
    <name type="scientific">Setomelanomma holmii</name>
    <dbReference type="NCBI Taxonomy" id="210430"/>
    <lineage>
        <taxon>Eukaryota</taxon>
        <taxon>Fungi</taxon>
        <taxon>Dikarya</taxon>
        <taxon>Ascomycota</taxon>
        <taxon>Pezizomycotina</taxon>
        <taxon>Dothideomycetes</taxon>
        <taxon>Pleosporomycetidae</taxon>
        <taxon>Pleosporales</taxon>
        <taxon>Pleosporineae</taxon>
        <taxon>Phaeosphaeriaceae</taxon>
        <taxon>Setomelanomma</taxon>
    </lineage>
</organism>
<dbReference type="SUPFAM" id="SSF50370">
    <property type="entry name" value="Ricin B-like lectins"/>
    <property type="match status" value="1"/>
</dbReference>
<dbReference type="SUPFAM" id="SSF55486">
    <property type="entry name" value="Metalloproteases ('zincins'), catalytic domain"/>
    <property type="match status" value="1"/>
</dbReference>
<dbReference type="Proteomes" id="UP000799777">
    <property type="component" value="Unassembled WGS sequence"/>
</dbReference>
<dbReference type="AlphaFoldDB" id="A0A9P4HH76"/>
<proteinExistence type="predicted"/>
<dbReference type="InterPro" id="IPR035992">
    <property type="entry name" value="Ricin_B-like_lectins"/>
</dbReference>
<dbReference type="PANTHER" id="PTHR41775:SF1">
    <property type="entry name" value="PEPTIDASE M6-LIKE DOMAIN-CONTAINING PROTEIN"/>
    <property type="match status" value="1"/>
</dbReference>
<evidence type="ECO:0000313" key="2">
    <source>
        <dbReference type="EMBL" id="KAF2033534.1"/>
    </source>
</evidence>
<dbReference type="Gene3D" id="2.80.10.50">
    <property type="match status" value="1"/>
</dbReference>
<dbReference type="NCBIfam" id="TIGR03296">
    <property type="entry name" value="M6dom_TIGR03296"/>
    <property type="match status" value="1"/>
</dbReference>
<keyword evidence="2" id="KW-0645">Protease</keyword>
<sequence length="617" mass="68061">MAPRHSDTLCSAPPHPELLTRLKGGLARAKSAGDDEAIKKAASVLYGEQGVTGMNDGTIFPRSHYAQPISVVARSNAALGRMPLRGKIRVVVILVEFTDVKLNSGSKERMEDLWFSTNRVATGSVNEYYSEVSNGAIELDGEVLGPFELNHKLSYYADRHTGRGWAEPNTQTMVDETFAMVADNSLLGLKEYDNDGNGYVDAFVVVHAGRGAEETGDTHDLWSVKWTLPEEREVDGVKVYGFMTVPEDVKCGVCAHEIGHLVFGWPDLYNPGHVSSGVANWCLMGYGSWGAGGDRPVHPSAWCKASQNWVEIVNETDNHEITLEDVKSSRKVHRLWTNGNSEDQEYFLIENRQLNGFDEYLPGRGLLVWHVDEDVHHNADEEHPKVRLVQADGLGQLKGNWGRGDAGDAFPGFAGVSQLSTVSVPSSKAYCGSDTYVSITNIAAVASSITMELAVKPGIYSTTGNFNPRTWYRLKNASQPATHCLDVINDNGTNSKGHIEIRSGGNYSGQYWQIKSNDDGTFFFRTMFLGPNRQLDVYSHDSNTPVLQPSAPATGQHWLIKPWGDGTWHLENAYNGPHQYLDVVDGGVAVKMRRADSSRPAQRWTIAPFRDITERGF</sequence>
<reference evidence="2" key="1">
    <citation type="journal article" date="2020" name="Stud. Mycol.">
        <title>101 Dothideomycetes genomes: a test case for predicting lifestyles and emergence of pathogens.</title>
        <authorList>
            <person name="Haridas S."/>
            <person name="Albert R."/>
            <person name="Binder M."/>
            <person name="Bloem J."/>
            <person name="Labutti K."/>
            <person name="Salamov A."/>
            <person name="Andreopoulos B."/>
            <person name="Baker S."/>
            <person name="Barry K."/>
            <person name="Bills G."/>
            <person name="Bluhm B."/>
            <person name="Cannon C."/>
            <person name="Castanera R."/>
            <person name="Culley D."/>
            <person name="Daum C."/>
            <person name="Ezra D."/>
            <person name="Gonzalez J."/>
            <person name="Henrissat B."/>
            <person name="Kuo A."/>
            <person name="Liang C."/>
            <person name="Lipzen A."/>
            <person name="Lutzoni F."/>
            <person name="Magnuson J."/>
            <person name="Mondo S."/>
            <person name="Nolan M."/>
            <person name="Ohm R."/>
            <person name="Pangilinan J."/>
            <person name="Park H.-J."/>
            <person name="Ramirez L."/>
            <person name="Alfaro M."/>
            <person name="Sun H."/>
            <person name="Tritt A."/>
            <person name="Yoshinaga Y."/>
            <person name="Zwiers L.-H."/>
            <person name="Turgeon B."/>
            <person name="Goodwin S."/>
            <person name="Spatafora J."/>
            <person name="Crous P."/>
            <person name="Grigoriev I."/>
        </authorList>
    </citation>
    <scope>NUCLEOTIDE SEQUENCE</scope>
    <source>
        <strain evidence="2">CBS 110217</strain>
    </source>
</reference>
<dbReference type="GO" id="GO:0006508">
    <property type="term" value="P:proteolysis"/>
    <property type="evidence" value="ECO:0007669"/>
    <property type="project" value="InterPro"/>
</dbReference>
<accession>A0A9P4HH76</accession>
<dbReference type="OrthoDB" id="9986966at2759"/>
<dbReference type="InterPro" id="IPR008757">
    <property type="entry name" value="Peptidase_M6-like_domain"/>
</dbReference>
<dbReference type="GO" id="GO:0008237">
    <property type="term" value="F:metallopeptidase activity"/>
    <property type="evidence" value="ECO:0007669"/>
    <property type="project" value="UniProtKB-KW"/>
</dbReference>
<feature type="domain" description="Peptidase M6-like" evidence="1">
    <location>
        <begin position="108"/>
        <end position="309"/>
    </location>
</feature>
<evidence type="ECO:0000313" key="3">
    <source>
        <dbReference type="Proteomes" id="UP000799777"/>
    </source>
</evidence>
<comment type="caution">
    <text evidence="2">The sequence shown here is derived from an EMBL/GenBank/DDBJ whole genome shotgun (WGS) entry which is preliminary data.</text>
</comment>
<dbReference type="CDD" id="cd00161">
    <property type="entry name" value="beta-trefoil_Ricin-like"/>
    <property type="match status" value="1"/>
</dbReference>
<gene>
    <name evidence="2" type="ORF">EK21DRAFT_109003</name>
</gene>
<dbReference type="PANTHER" id="PTHR41775">
    <property type="entry name" value="SECRETED PROTEIN-RELATED"/>
    <property type="match status" value="1"/>
</dbReference>
<evidence type="ECO:0000259" key="1">
    <source>
        <dbReference type="Pfam" id="PF05547"/>
    </source>
</evidence>
<dbReference type="EMBL" id="ML978166">
    <property type="protein sequence ID" value="KAF2033534.1"/>
    <property type="molecule type" value="Genomic_DNA"/>
</dbReference>
<dbReference type="PROSITE" id="PS50231">
    <property type="entry name" value="RICIN_B_LECTIN"/>
    <property type="match status" value="1"/>
</dbReference>
<name>A0A9P4HH76_9PLEO</name>
<dbReference type="Pfam" id="PF05547">
    <property type="entry name" value="Peptidase_M6"/>
    <property type="match status" value="1"/>
</dbReference>